<proteinExistence type="predicted"/>
<dbReference type="Gene3D" id="3.40.50.720">
    <property type="entry name" value="NAD(P)-binding Rossmann-like Domain"/>
    <property type="match status" value="1"/>
</dbReference>
<dbReference type="Proteomes" id="UP000629619">
    <property type="component" value="Unassembled WGS sequence"/>
</dbReference>
<dbReference type="InterPro" id="IPR011032">
    <property type="entry name" value="GroES-like_sf"/>
</dbReference>
<evidence type="ECO:0000313" key="2">
    <source>
        <dbReference type="Proteomes" id="UP000629619"/>
    </source>
</evidence>
<organism evidence="1 2">
    <name type="scientific">Actinoplanes siamensis</name>
    <dbReference type="NCBI Taxonomy" id="1223317"/>
    <lineage>
        <taxon>Bacteria</taxon>
        <taxon>Bacillati</taxon>
        <taxon>Actinomycetota</taxon>
        <taxon>Actinomycetes</taxon>
        <taxon>Micromonosporales</taxon>
        <taxon>Micromonosporaceae</taxon>
        <taxon>Actinoplanes</taxon>
    </lineage>
</organism>
<gene>
    <name evidence="1" type="ORF">Asi03nite_66680</name>
</gene>
<dbReference type="SUPFAM" id="SSF50129">
    <property type="entry name" value="GroES-like"/>
    <property type="match status" value="1"/>
</dbReference>
<keyword evidence="2" id="KW-1185">Reference proteome</keyword>
<dbReference type="EMBL" id="BOMW01000076">
    <property type="protein sequence ID" value="GIF09130.1"/>
    <property type="molecule type" value="Genomic_DNA"/>
</dbReference>
<sequence>MVATSAQMAAGRGTTAELVALDTAIAAYAPKSIPLPHAAALALAGLIAYQAHDKLDPRVGASCR</sequence>
<protein>
    <submittedName>
        <fullName evidence="1">Uncharacterized protein</fullName>
    </submittedName>
</protein>
<comment type="caution">
    <text evidence="1">The sequence shown here is derived from an EMBL/GenBank/DDBJ whole genome shotgun (WGS) entry which is preliminary data.</text>
</comment>
<name>A0A919TPR9_9ACTN</name>
<dbReference type="Gene3D" id="3.90.180.10">
    <property type="entry name" value="Medium-chain alcohol dehydrogenases, catalytic domain"/>
    <property type="match status" value="1"/>
</dbReference>
<dbReference type="AlphaFoldDB" id="A0A919TPR9"/>
<accession>A0A919TPR9</accession>
<evidence type="ECO:0000313" key="1">
    <source>
        <dbReference type="EMBL" id="GIF09130.1"/>
    </source>
</evidence>
<reference evidence="1" key="1">
    <citation type="submission" date="2021-01" db="EMBL/GenBank/DDBJ databases">
        <title>Whole genome shotgun sequence of Actinoplanes siamensis NBRC 109076.</title>
        <authorList>
            <person name="Komaki H."/>
            <person name="Tamura T."/>
        </authorList>
    </citation>
    <scope>NUCLEOTIDE SEQUENCE</scope>
    <source>
        <strain evidence="1">NBRC 109076</strain>
    </source>
</reference>